<feature type="binding site" evidence="17">
    <location>
        <position position="354"/>
    </location>
    <ligand>
        <name>5-phospho-alpha-D-ribose 1-diphosphate</name>
        <dbReference type="ChEBI" id="CHEBI:58017"/>
    </ligand>
</feature>
<comment type="pathway">
    <text evidence="1 17">Pyrimidine metabolism; UMP biosynthesis via salvage pathway; UMP from uracil: step 1/1.</text>
</comment>
<dbReference type="RefSeq" id="WP_008520964.1">
    <property type="nucleotide sequence ID" value="NZ_CM001376.1"/>
</dbReference>
<evidence type="ECO:0000256" key="7">
    <source>
        <dbReference type="ARBA" id="ARBA00022679"/>
    </source>
</evidence>
<keyword evidence="11 19" id="KW-0413">Isomerase</keyword>
<dbReference type="NCBIfam" id="NF001097">
    <property type="entry name" value="PRK00129.1"/>
    <property type="match status" value="1"/>
</dbReference>
<feature type="binding site" evidence="17">
    <location>
        <position position="348"/>
    </location>
    <ligand>
        <name>uracil</name>
        <dbReference type="ChEBI" id="CHEBI:17568"/>
    </ligand>
</feature>
<feature type="binding site" evidence="17">
    <location>
        <begin position="353"/>
        <end position="355"/>
    </location>
    <ligand>
        <name>uracil</name>
        <dbReference type="ChEBI" id="CHEBI:17568"/>
    </ligand>
</feature>
<dbReference type="GO" id="GO:0000287">
    <property type="term" value="F:magnesium ion binding"/>
    <property type="evidence" value="ECO:0007669"/>
    <property type="project" value="UniProtKB-UniRule"/>
</dbReference>
<dbReference type="InterPro" id="IPR034332">
    <property type="entry name" value="Upp_B"/>
</dbReference>
<keyword evidence="8 17" id="KW-0547">Nucleotide-binding</keyword>
<evidence type="ECO:0000256" key="12">
    <source>
        <dbReference type="ARBA" id="ARBA00031082"/>
    </source>
</evidence>
<sequence length="363" mass="39183">MIVAIGSDHAGFALKQELIAELSKHHEIKDFGTDTAEVSCDYPDPALHVARSVARHEAERGILVCGTGIGMAIAANKVPGAYAADCWSDETAKMSRQHNNANILCLGARVLEAGKAVSMAKAWLETPFEGGRHERRTEKIRAFERSASFASVQGQGQVVVFDHPLIQHKLSVIRDVDTPVKTFRELVSELASLMVYEVTRDLPVEMVEVQTPISRTKAYALAGKKLAIVPILRAGLGMTEGVLNLIPNAKVGHIGLYRDPETLKPVEYYCKLPRDIGERDVLILDPMLATGGSSAAAVDLIKRHGGKKISLVCIIAAPEGIEVVHSAHPDVNIYCAALDTCLNEHGYIVPGLGDAGDRIFGTK</sequence>
<dbReference type="InterPro" id="IPR003500">
    <property type="entry name" value="RpiB_LacA_LacB"/>
</dbReference>
<feature type="domain" description="Phosphoribosyltransferase" evidence="18">
    <location>
        <begin position="160"/>
        <end position="362"/>
    </location>
</feature>
<dbReference type="SUPFAM" id="SSF89623">
    <property type="entry name" value="Ribose/Galactose isomerase RpiB/AlsB"/>
    <property type="match status" value="1"/>
</dbReference>
<keyword evidence="7 17" id="KW-0808">Transferase</keyword>
<evidence type="ECO:0000256" key="16">
    <source>
        <dbReference type="ARBA" id="ARBA00079807"/>
    </source>
</evidence>
<gene>
    <name evidence="17" type="primary">upp</name>
    <name evidence="19" type="ORF">JonanDRAFT_0690</name>
</gene>
<evidence type="ECO:0000256" key="11">
    <source>
        <dbReference type="ARBA" id="ARBA00023235"/>
    </source>
</evidence>
<dbReference type="GO" id="GO:0006223">
    <property type="term" value="P:uracil salvage"/>
    <property type="evidence" value="ECO:0007669"/>
    <property type="project" value="InterPro"/>
</dbReference>
<keyword evidence="6 17" id="KW-0328">Glycosyltransferase</keyword>
<keyword evidence="9 17" id="KW-0460">Magnesium</keyword>
<feature type="binding site" evidence="17">
    <location>
        <begin position="285"/>
        <end position="293"/>
    </location>
    <ligand>
        <name>5-phospho-alpha-D-ribose 1-diphosphate</name>
        <dbReference type="ChEBI" id="CHEBI:58017"/>
    </ligand>
</feature>
<evidence type="ECO:0000256" key="8">
    <source>
        <dbReference type="ARBA" id="ARBA00022741"/>
    </source>
</evidence>
<dbReference type="NCBIfam" id="TIGR01091">
    <property type="entry name" value="upp"/>
    <property type="match status" value="1"/>
</dbReference>
<dbReference type="GO" id="GO:0005525">
    <property type="term" value="F:GTP binding"/>
    <property type="evidence" value="ECO:0007669"/>
    <property type="project" value="UniProtKB-KW"/>
</dbReference>
<proteinExistence type="inferred from homology"/>
<dbReference type="HOGENOM" id="CLU_063684_0_0_0"/>
<dbReference type="Pfam" id="PF02502">
    <property type="entry name" value="LacAB_rpiB"/>
    <property type="match status" value="1"/>
</dbReference>
<evidence type="ECO:0000256" key="15">
    <source>
        <dbReference type="ARBA" id="ARBA00072146"/>
    </source>
</evidence>
<dbReference type="InterPro" id="IPR005765">
    <property type="entry name" value="UPRT"/>
</dbReference>
<dbReference type="NCBIfam" id="TIGR00689">
    <property type="entry name" value="rpiB_lacA_lacB"/>
    <property type="match status" value="1"/>
</dbReference>
<dbReference type="Gene3D" id="3.40.1400.10">
    <property type="entry name" value="Sugar-phosphate isomerase, RpiB/LacA/LacB"/>
    <property type="match status" value="1"/>
</dbReference>
<feature type="binding site" evidence="17">
    <location>
        <position position="258"/>
    </location>
    <ligand>
        <name>5-phospho-alpha-D-ribose 1-diphosphate</name>
        <dbReference type="ChEBI" id="CHEBI:58017"/>
    </ligand>
</feature>
<dbReference type="PANTHER" id="PTHR30345:SF0">
    <property type="entry name" value="DNA DAMAGE-REPAIR_TOLERATION PROTEIN DRT102"/>
    <property type="match status" value="1"/>
</dbReference>
<dbReference type="GO" id="GO:0044206">
    <property type="term" value="P:UMP salvage"/>
    <property type="evidence" value="ECO:0007669"/>
    <property type="project" value="UniProtKB-UniRule"/>
</dbReference>
<dbReference type="NCBIfam" id="NF004051">
    <property type="entry name" value="PRK05571.1"/>
    <property type="match status" value="1"/>
</dbReference>
<dbReference type="Pfam" id="PF14681">
    <property type="entry name" value="UPRTase"/>
    <property type="match status" value="1"/>
</dbReference>
<dbReference type="AlphaFoldDB" id="H0UK67"/>
<keyword evidence="20" id="KW-1185">Reference proteome</keyword>
<dbReference type="eggNOG" id="COG0698">
    <property type="taxonomic scope" value="Bacteria"/>
</dbReference>
<evidence type="ECO:0000256" key="10">
    <source>
        <dbReference type="ARBA" id="ARBA00023134"/>
    </source>
</evidence>
<dbReference type="Proteomes" id="UP000003806">
    <property type="component" value="Chromosome"/>
</dbReference>
<dbReference type="GO" id="GO:0005975">
    <property type="term" value="P:carbohydrate metabolic process"/>
    <property type="evidence" value="ECO:0007669"/>
    <property type="project" value="InterPro"/>
</dbReference>
<evidence type="ECO:0000259" key="18">
    <source>
        <dbReference type="Pfam" id="PF14681"/>
    </source>
</evidence>
<dbReference type="InterPro" id="IPR000836">
    <property type="entry name" value="PRTase_dom"/>
</dbReference>
<evidence type="ECO:0000256" key="5">
    <source>
        <dbReference type="ARBA" id="ARBA00022533"/>
    </source>
</evidence>
<reference evidence="19 20" key="1">
    <citation type="submission" date="2011-11" db="EMBL/GenBank/DDBJ databases">
        <title>The Noncontiguous Finished genome of Jonquetella anthropi DSM 22815.</title>
        <authorList>
            <consortium name="US DOE Joint Genome Institute (JGI-PGF)"/>
            <person name="Lucas S."/>
            <person name="Copeland A."/>
            <person name="Lapidus A."/>
            <person name="Glavina del Rio T."/>
            <person name="Dalin E."/>
            <person name="Tice H."/>
            <person name="Bruce D."/>
            <person name="Goodwin L."/>
            <person name="Pitluck S."/>
            <person name="Peters L."/>
            <person name="Mikhailova N."/>
            <person name="Held B."/>
            <person name="Kyrpides N."/>
            <person name="Mavromatis K."/>
            <person name="Ivanova N."/>
            <person name="Markowitz V."/>
            <person name="Cheng J.-F."/>
            <person name="Hugenholtz P."/>
            <person name="Woyke T."/>
            <person name="Wu D."/>
            <person name="Gronow S."/>
            <person name="Wellnitz S."/>
            <person name="Brambilla E."/>
            <person name="Klenk H.-P."/>
            <person name="Eisen J.A."/>
        </authorList>
    </citation>
    <scope>NUCLEOTIDE SEQUENCE [LARGE SCALE GENOMIC DNA]</scope>
    <source>
        <strain evidence="19 20">DSM 22815</strain>
    </source>
</reference>
<comment type="similarity">
    <text evidence="2">Belongs to the LacAB/RpiB family.</text>
</comment>
<dbReference type="InterPro" id="IPR036569">
    <property type="entry name" value="RpiB_LacA_LacB_sf"/>
</dbReference>
<dbReference type="UniPathway" id="UPA00574">
    <property type="reaction ID" value="UER00636"/>
</dbReference>
<dbReference type="FunFam" id="3.40.50.2020:FF:000003">
    <property type="entry name" value="Uracil phosphoribosyltransferase"/>
    <property type="match status" value="1"/>
</dbReference>
<comment type="catalytic activity">
    <reaction evidence="13 17">
        <text>UMP + diphosphate = 5-phospho-alpha-D-ribose 1-diphosphate + uracil</text>
        <dbReference type="Rhea" id="RHEA:13017"/>
        <dbReference type="ChEBI" id="CHEBI:17568"/>
        <dbReference type="ChEBI" id="CHEBI:33019"/>
        <dbReference type="ChEBI" id="CHEBI:57865"/>
        <dbReference type="ChEBI" id="CHEBI:58017"/>
        <dbReference type="EC" id="2.4.2.9"/>
    </reaction>
</comment>
<dbReference type="NCBIfam" id="TIGR01120">
    <property type="entry name" value="rpiB"/>
    <property type="match status" value="1"/>
</dbReference>
<dbReference type="PANTHER" id="PTHR30345">
    <property type="entry name" value="RIBOSE-5-PHOSPHATE ISOMERASE B"/>
    <property type="match status" value="1"/>
</dbReference>
<comment type="similarity">
    <text evidence="3 17">Belongs to the UPRTase family.</text>
</comment>
<evidence type="ECO:0000256" key="6">
    <source>
        <dbReference type="ARBA" id="ARBA00022676"/>
    </source>
</evidence>
<dbReference type="GO" id="GO:0004845">
    <property type="term" value="F:uracil phosphoribosyltransferase activity"/>
    <property type="evidence" value="ECO:0007669"/>
    <property type="project" value="UniProtKB-UniRule"/>
</dbReference>
<dbReference type="EMBL" id="CM001376">
    <property type="protein sequence ID" value="EHM13076.1"/>
    <property type="molecule type" value="Genomic_DNA"/>
</dbReference>
<evidence type="ECO:0000313" key="20">
    <source>
        <dbReference type="Proteomes" id="UP000003806"/>
    </source>
</evidence>
<comment type="cofactor">
    <cofactor evidence="17">
        <name>Mg(2+)</name>
        <dbReference type="ChEBI" id="CHEBI:18420"/>
    </cofactor>
    <text evidence="17">Binds 1 Mg(2+) ion per subunit. The magnesium is bound as Mg-PRPP.</text>
</comment>
<protein>
    <recommendedName>
        <fullName evidence="15 17">Uracil phosphoribosyltransferase</fullName>
        <ecNumber evidence="4 17">2.4.2.9</ecNumber>
    </recommendedName>
    <alternativeName>
        <fullName evidence="12 17">UMP pyrophosphorylase</fullName>
    </alternativeName>
    <alternativeName>
        <fullName evidence="16 17">UPRTase</fullName>
    </alternativeName>
</protein>
<dbReference type="Gene3D" id="3.40.50.2020">
    <property type="match status" value="1"/>
</dbReference>
<keyword evidence="5 17" id="KW-0021">Allosteric enzyme</keyword>
<comment type="function">
    <text evidence="14 17">Catalyzes the conversion of uracil and 5-phospho-alpha-D-ribose 1-diphosphate (PRPP) to UMP and diphosphate.</text>
</comment>
<evidence type="ECO:0000313" key="19">
    <source>
        <dbReference type="EMBL" id="EHM13076.1"/>
    </source>
</evidence>
<evidence type="ECO:0000256" key="4">
    <source>
        <dbReference type="ARBA" id="ARBA00011894"/>
    </source>
</evidence>
<dbReference type="CDD" id="cd06223">
    <property type="entry name" value="PRTases_typeI"/>
    <property type="match status" value="1"/>
</dbReference>
<evidence type="ECO:0000256" key="1">
    <source>
        <dbReference type="ARBA" id="ARBA00005180"/>
    </source>
</evidence>
<evidence type="ECO:0000256" key="13">
    <source>
        <dbReference type="ARBA" id="ARBA00052919"/>
    </source>
</evidence>
<dbReference type="eggNOG" id="COG0035">
    <property type="taxonomic scope" value="Bacteria"/>
</dbReference>
<keyword evidence="10 17" id="KW-0342">GTP-binding</keyword>
<dbReference type="InterPro" id="IPR029057">
    <property type="entry name" value="PRTase-like"/>
</dbReference>
<evidence type="ECO:0000256" key="17">
    <source>
        <dbReference type="HAMAP-Rule" id="MF_01218"/>
    </source>
</evidence>
<dbReference type="SUPFAM" id="SSF53271">
    <property type="entry name" value="PRTase-like"/>
    <property type="match status" value="1"/>
</dbReference>
<dbReference type="GO" id="GO:0016861">
    <property type="term" value="F:intramolecular oxidoreductase activity, interconverting aldoses and ketoses"/>
    <property type="evidence" value="ECO:0007669"/>
    <property type="project" value="UniProtKB-ARBA"/>
</dbReference>
<feature type="binding site" evidence="17">
    <location>
        <position position="233"/>
    </location>
    <ligand>
        <name>5-phospho-alpha-D-ribose 1-diphosphate</name>
        <dbReference type="ChEBI" id="CHEBI:58017"/>
    </ligand>
</feature>
<name>H0UK67_9BACT</name>
<dbReference type="OrthoDB" id="9781675at2"/>
<dbReference type="STRING" id="885272.JonanDRAFT_0690"/>
<dbReference type="GO" id="GO:0005737">
    <property type="term" value="C:cytoplasm"/>
    <property type="evidence" value="ECO:0007669"/>
    <property type="project" value="UniProtKB-ARBA"/>
</dbReference>
<comment type="activity regulation">
    <text evidence="17">Allosterically activated by GTP.</text>
</comment>
<accession>H0UK67</accession>
<dbReference type="HAMAP" id="MF_01218_B">
    <property type="entry name" value="Upp_B"/>
    <property type="match status" value="1"/>
</dbReference>
<evidence type="ECO:0000256" key="14">
    <source>
        <dbReference type="ARBA" id="ARBA00056901"/>
    </source>
</evidence>
<evidence type="ECO:0000256" key="3">
    <source>
        <dbReference type="ARBA" id="ARBA00009516"/>
    </source>
</evidence>
<organism evidence="19 20">
    <name type="scientific">Jonquetella anthropi DSM 22815</name>
    <dbReference type="NCBI Taxonomy" id="885272"/>
    <lineage>
        <taxon>Bacteria</taxon>
        <taxon>Thermotogati</taxon>
        <taxon>Synergistota</taxon>
        <taxon>Synergistia</taxon>
        <taxon>Synergistales</taxon>
        <taxon>Dethiosulfovibrionaceae</taxon>
        <taxon>Jonquetella</taxon>
    </lineage>
</organism>
<evidence type="ECO:0000256" key="2">
    <source>
        <dbReference type="ARBA" id="ARBA00008754"/>
    </source>
</evidence>
<dbReference type="EC" id="2.4.2.9" evidence="4 17"/>
<evidence type="ECO:0000256" key="9">
    <source>
        <dbReference type="ARBA" id="ARBA00022842"/>
    </source>
</evidence>
<dbReference type="InterPro" id="IPR004785">
    <property type="entry name" value="RpiB"/>
</dbReference>